<evidence type="ECO:0000313" key="2">
    <source>
        <dbReference type="Proteomes" id="UP001165960"/>
    </source>
</evidence>
<evidence type="ECO:0000313" key="1">
    <source>
        <dbReference type="EMBL" id="KAJ9055216.1"/>
    </source>
</evidence>
<dbReference type="EMBL" id="QTSX02006407">
    <property type="protein sequence ID" value="KAJ9055216.1"/>
    <property type="molecule type" value="Genomic_DNA"/>
</dbReference>
<name>A0ACC2RYP1_9FUNG</name>
<reference evidence="1" key="1">
    <citation type="submission" date="2022-04" db="EMBL/GenBank/DDBJ databases">
        <title>Genome of the entomopathogenic fungus Entomophthora muscae.</title>
        <authorList>
            <person name="Elya C."/>
            <person name="Lovett B.R."/>
            <person name="Lee E."/>
            <person name="Macias A.M."/>
            <person name="Hajek A.E."/>
            <person name="De Bivort B.L."/>
            <person name="Kasson M.T."/>
            <person name="De Fine Licht H.H."/>
            <person name="Stajich J.E."/>
        </authorList>
    </citation>
    <scope>NUCLEOTIDE SEQUENCE</scope>
    <source>
        <strain evidence="1">Berkeley</strain>
    </source>
</reference>
<comment type="caution">
    <text evidence="1">The sequence shown here is derived from an EMBL/GenBank/DDBJ whole genome shotgun (WGS) entry which is preliminary data.</text>
</comment>
<proteinExistence type="predicted"/>
<organism evidence="1 2">
    <name type="scientific">Entomophthora muscae</name>
    <dbReference type="NCBI Taxonomy" id="34485"/>
    <lineage>
        <taxon>Eukaryota</taxon>
        <taxon>Fungi</taxon>
        <taxon>Fungi incertae sedis</taxon>
        <taxon>Zoopagomycota</taxon>
        <taxon>Entomophthoromycotina</taxon>
        <taxon>Entomophthoromycetes</taxon>
        <taxon>Entomophthorales</taxon>
        <taxon>Entomophthoraceae</taxon>
        <taxon>Entomophthora</taxon>
    </lineage>
</organism>
<dbReference type="Proteomes" id="UP001165960">
    <property type="component" value="Unassembled WGS sequence"/>
</dbReference>
<gene>
    <name evidence="1" type="ORF">DSO57_1006233</name>
</gene>
<accession>A0ACC2RYP1</accession>
<keyword evidence="2" id="KW-1185">Reference proteome</keyword>
<protein>
    <submittedName>
        <fullName evidence="1">Uncharacterized protein</fullName>
    </submittedName>
</protein>
<sequence>MAPAPTTFCPGGSYLLIKTLQDTEPNAQVFNQVLVEEKIEDNIMFLSALTHYIGDDEVTNSQSLLAFLEEEHVL</sequence>